<accession>A0A4U8T695</accession>
<feature type="signal peptide" evidence="13">
    <location>
        <begin position="1"/>
        <end position="45"/>
    </location>
</feature>
<keyword evidence="5 13" id="KW-0732">Signal</keyword>
<evidence type="ECO:0000256" key="12">
    <source>
        <dbReference type="SAM" id="MobiDB-lite"/>
    </source>
</evidence>
<evidence type="ECO:0000256" key="6">
    <source>
        <dbReference type="ARBA" id="ARBA00023065"/>
    </source>
</evidence>
<evidence type="ECO:0000256" key="1">
    <source>
        <dbReference type="ARBA" id="ARBA00004571"/>
    </source>
</evidence>
<keyword evidence="9 10" id="KW-0998">Cell outer membrane</keyword>
<comment type="caution">
    <text evidence="16">The sequence shown here is derived from an EMBL/GenBank/DDBJ whole genome shotgun (WGS) entry which is preliminary data.</text>
</comment>
<evidence type="ECO:0000256" key="9">
    <source>
        <dbReference type="ARBA" id="ARBA00023237"/>
    </source>
</evidence>
<dbReference type="InterPro" id="IPR010917">
    <property type="entry name" value="TonB_rcpt_CS"/>
</dbReference>
<comment type="similarity">
    <text evidence="10 11">Belongs to the TonB-dependent receptor family.</text>
</comment>
<feature type="region of interest" description="Disordered" evidence="12">
    <location>
        <begin position="52"/>
        <end position="82"/>
    </location>
</feature>
<dbReference type="Gene3D" id="2.40.170.20">
    <property type="entry name" value="TonB-dependent receptor, beta-barrel domain"/>
    <property type="match status" value="1"/>
</dbReference>
<dbReference type="GO" id="GO:0015344">
    <property type="term" value="F:siderophore uptake transmembrane transporter activity"/>
    <property type="evidence" value="ECO:0007669"/>
    <property type="project" value="TreeGrafter"/>
</dbReference>
<evidence type="ECO:0000256" key="3">
    <source>
        <dbReference type="ARBA" id="ARBA00022452"/>
    </source>
</evidence>
<dbReference type="AlphaFoldDB" id="A0A4U8T695"/>
<reference evidence="16 17" key="2">
    <citation type="journal article" date="2016" name="Infect. Immun.">
        <title>Helicobacter saguini, a Novel Helicobacter Isolated from Cotton-Top Tamarins with Ulcerative Colitis, Has Proinflammatory Properties and Induces Typhlocolitis and Dysplasia in Gnotobiotic IL-10-/- Mice.</title>
        <authorList>
            <person name="Shen Z."/>
            <person name="Mannion A."/>
            <person name="Whary M.T."/>
            <person name="Muthupalani S."/>
            <person name="Sheh A."/>
            <person name="Feng Y."/>
            <person name="Gong G."/>
            <person name="Vandamme P."/>
            <person name="Holcombe H.R."/>
            <person name="Paster B.J."/>
            <person name="Fox J.G."/>
        </authorList>
    </citation>
    <scope>NUCLEOTIDE SEQUENCE [LARGE SCALE GENOMIC DNA]</scope>
    <source>
        <strain evidence="16 17">MIT 97-6194</strain>
    </source>
</reference>
<dbReference type="PROSITE" id="PS52016">
    <property type="entry name" value="TONB_DEPENDENT_REC_3"/>
    <property type="match status" value="1"/>
</dbReference>
<dbReference type="GO" id="GO:0009279">
    <property type="term" value="C:cell outer membrane"/>
    <property type="evidence" value="ECO:0007669"/>
    <property type="project" value="UniProtKB-SubCell"/>
</dbReference>
<dbReference type="PANTHER" id="PTHR30069:SF53">
    <property type="entry name" value="COLICIN I RECEPTOR-RELATED"/>
    <property type="match status" value="1"/>
</dbReference>
<reference evidence="16 17" key="1">
    <citation type="journal article" date="2014" name="Genome Announc.">
        <title>Draft genome sequences of eight enterohepatic helicobacter species isolated from both laboratory and wild rodents.</title>
        <authorList>
            <person name="Sheh A."/>
            <person name="Shen Z."/>
            <person name="Fox J.G."/>
        </authorList>
    </citation>
    <scope>NUCLEOTIDE SEQUENCE [LARGE SCALE GENOMIC DNA]</scope>
    <source>
        <strain evidence="16 17">MIT 97-6194</strain>
    </source>
</reference>
<proteinExistence type="inferred from homology"/>
<evidence type="ECO:0000259" key="14">
    <source>
        <dbReference type="Pfam" id="PF00593"/>
    </source>
</evidence>
<dbReference type="STRING" id="1548018.LS64_10515"/>
<dbReference type="InterPro" id="IPR039426">
    <property type="entry name" value="TonB-dep_rcpt-like"/>
</dbReference>
<keyword evidence="3 10" id="KW-1134">Transmembrane beta strand</keyword>
<dbReference type="SUPFAM" id="SSF56935">
    <property type="entry name" value="Porins"/>
    <property type="match status" value="1"/>
</dbReference>
<evidence type="ECO:0000256" key="13">
    <source>
        <dbReference type="SAM" id="SignalP"/>
    </source>
</evidence>
<dbReference type="InterPro" id="IPR036942">
    <property type="entry name" value="Beta-barrel_TonB_sf"/>
</dbReference>
<evidence type="ECO:0000256" key="8">
    <source>
        <dbReference type="ARBA" id="ARBA00023136"/>
    </source>
</evidence>
<keyword evidence="17" id="KW-1185">Reference proteome</keyword>
<dbReference type="Pfam" id="PF00593">
    <property type="entry name" value="TonB_dep_Rec_b-barrel"/>
    <property type="match status" value="1"/>
</dbReference>
<sequence>MTKVIESSLYLKQTKANKIIRIFSNNAKSLSLSLSLLLTSSVALADSIESNADSHTAQNTESNIESNSQNTESKQDSINSNSTKQYTLEKVVTTARGTEQLLKDAPASITIITGEELENKPHRDLAEALADIPGVDLGTELGKTGGLKISIRGMPANYTLILIDGKRVSPAGDINTTNAGWSQADTSFMPPLSAIDRIEVIRGPMSTLYGSDAIGGVVNIITKKKIDKYGVSVGLETTQNEDRQYGSGYMLNLFGTIPIIKNTLGVQLRGRYYFRSPSDVKFKYTTTLEPPTGATNANAWQIGTIVEDVPGFIGNPTMAHIFDLGGRILYNPNENNHIYFDVQYARQWYDNSKEQLGQFASTAKEYIVTRNNYILSHKASFSNLIGVPYSMDNSIQFNQSFNDGRMTNTTPNNPRKIQGKDIIIDSKHFFELPFNNNLSVGIYYWYAYMQDLVANPSTFSQNTISLFAEDEWEIFDGFRFTLGLREDWNSRFGFNTSPKAYIVYEVLPNLLILKGGVSMGYKAPFLNELIDGQYGFGSQGRLAFLGNPNLKPEKSVSAEITAMSDNDYVEAGITYFYSFFLDKISSTTLSSTTNVALCGSAIFTSGCSRRINVDESYIQGLEVFASMKPFYGVGLDLSYTFTDSKQLTGSLKGSPLTDTLDHLFSAKLSYTWRDLHVYIRGEVQGNRFRGLNPGTNAEQQRILGAYYKPYGLLHLGATYRLNKNFKFNFAIYNLLNMTFADYRQYGWATGRGSTNANPNYTGEPSIGNMYPFIQEGRRYWFSVNMDF</sequence>
<dbReference type="Proteomes" id="UP000029714">
    <property type="component" value="Unassembled WGS sequence"/>
</dbReference>
<evidence type="ECO:0000259" key="15">
    <source>
        <dbReference type="Pfam" id="PF07715"/>
    </source>
</evidence>
<dbReference type="GO" id="GO:0044718">
    <property type="term" value="P:siderophore transmembrane transport"/>
    <property type="evidence" value="ECO:0007669"/>
    <property type="project" value="TreeGrafter"/>
</dbReference>
<organism evidence="16 17">
    <name type="scientific">Helicobacter saguini</name>
    <dbReference type="NCBI Taxonomy" id="1548018"/>
    <lineage>
        <taxon>Bacteria</taxon>
        <taxon>Pseudomonadati</taxon>
        <taxon>Campylobacterota</taxon>
        <taxon>Epsilonproteobacteria</taxon>
        <taxon>Campylobacterales</taxon>
        <taxon>Helicobacteraceae</taxon>
        <taxon>Helicobacter</taxon>
    </lineage>
</organism>
<evidence type="ECO:0000256" key="2">
    <source>
        <dbReference type="ARBA" id="ARBA00022448"/>
    </source>
</evidence>
<keyword evidence="2 10" id="KW-0813">Transport</keyword>
<feature type="domain" description="TonB-dependent receptor plug" evidence="15">
    <location>
        <begin position="103"/>
        <end position="217"/>
    </location>
</feature>
<feature type="domain" description="TonB-dependent receptor-like beta-barrel" evidence="14">
    <location>
        <begin position="333"/>
        <end position="734"/>
    </location>
</feature>
<dbReference type="OrthoDB" id="5389752at2"/>
<evidence type="ECO:0000256" key="5">
    <source>
        <dbReference type="ARBA" id="ARBA00022729"/>
    </source>
</evidence>
<keyword evidence="6" id="KW-0406">Ion transport</keyword>
<dbReference type="Gene3D" id="2.170.130.10">
    <property type="entry name" value="TonB-dependent receptor, plug domain"/>
    <property type="match status" value="1"/>
</dbReference>
<feature type="chain" id="PRO_5022879428" evidence="13">
    <location>
        <begin position="46"/>
        <end position="787"/>
    </location>
</feature>
<protein>
    <submittedName>
        <fullName evidence="16">TonB-dependent receptor</fullName>
    </submittedName>
</protein>
<evidence type="ECO:0000256" key="11">
    <source>
        <dbReference type="RuleBase" id="RU003357"/>
    </source>
</evidence>
<keyword evidence="7 11" id="KW-0798">TonB box</keyword>
<dbReference type="RefSeq" id="WP_052062595.1">
    <property type="nucleotide sequence ID" value="NZ_JRMP02000004.1"/>
</dbReference>
<evidence type="ECO:0000256" key="10">
    <source>
        <dbReference type="PROSITE-ProRule" id="PRU01360"/>
    </source>
</evidence>
<evidence type="ECO:0000256" key="7">
    <source>
        <dbReference type="ARBA" id="ARBA00023077"/>
    </source>
</evidence>
<dbReference type="PROSITE" id="PS01156">
    <property type="entry name" value="TONB_DEPENDENT_REC_2"/>
    <property type="match status" value="1"/>
</dbReference>
<keyword evidence="8 10" id="KW-0472">Membrane</keyword>
<comment type="subcellular location">
    <subcellularLocation>
        <location evidence="1 10">Cell outer membrane</location>
        <topology evidence="1 10">Multi-pass membrane protein</topology>
    </subcellularLocation>
</comment>
<keyword evidence="4 10" id="KW-0812">Transmembrane</keyword>
<evidence type="ECO:0000313" key="16">
    <source>
        <dbReference type="EMBL" id="TLD95024.1"/>
    </source>
</evidence>
<dbReference type="CDD" id="cd01347">
    <property type="entry name" value="ligand_gated_channel"/>
    <property type="match status" value="1"/>
</dbReference>
<dbReference type="InterPro" id="IPR037066">
    <property type="entry name" value="Plug_dom_sf"/>
</dbReference>
<gene>
    <name evidence="16" type="ORF">LS64_003690</name>
</gene>
<name>A0A4U8T695_9HELI</name>
<dbReference type="PANTHER" id="PTHR30069">
    <property type="entry name" value="TONB-DEPENDENT OUTER MEMBRANE RECEPTOR"/>
    <property type="match status" value="1"/>
</dbReference>
<dbReference type="EMBL" id="JRMP02000004">
    <property type="protein sequence ID" value="TLD95024.1"/>
    <property type="molecule type" value="Genomic_DNA"/>
</dbReference>
<evidence type="ECO:0000256" key="4">
    <source>
        <dbReference type="ARBA" id="ARBA00022692"/>
    </source>
</evidence>
<dbReference type="InterPro" id="IPR012910">
    <property type="entry name" value="Plug_dom"/>
</dbReference>
<evidence type="ECO:0000313" key="17">
    <source>
        <dbReference type="Proteomes" id="UP000029714"/>
    </source>
</evidence>
<dbReference type="InterPro" id="IPR000531">
    <property type="entry name" value="Beta-barrel_TonB"/>
</dbReference>
<keyword evidence="16" id="KW-0675">Receptor</keyword>
<dbReference type="Pfam" id="PF07715">
    <property type="entry name" value="Plug"/>
    <property type="match status" value="1"/>
</dbReference>